<keyword evidence="4" id="KW-1185">Reference proteome</keyword>
<protein>
    <submittedName>
        <fullName evidence="3">Heterokaryon incompatibility protein-domain-containing protein</fullName>
    </submittedName>
</protein>
<evidence type="ECO:0000313" key="3">
    <source>
        <dbReference type="EMBL" id="KAK0747007.1"/>
    </source>
</evidence>
<dbReference type="PANTHER" id="PTHR24148:SF73">
    <property type="entry name" value="HET DOMAIN PROTEIN (AFU_ORTHOLOGUE AFUA_8G01020)"/>
    <property type="match status" value="1"/>
</dbReference>
<feature type="domain" description="Heterokaryon incompatibility" evidence="2">
    <location>
        <begin position="128"/>
        <end position="280"/>
    </location>
</feature>
<dbReference type="PANTHER" id="PTHR24148">
    <property type="entry name" value="ANKYRIN REPEAT DOMAIN-CONTAINING PROTEIN 39 HOMOLOG-RELATED"/>
    <property type="match status" value="1"/>
</dbReference>
<feature type="compositionally biased region" description="Acidic residues" evidence="1">
    <location>
        <begin position="18"/>
        <end position="31"/>
    </location>
</feature>
<dbReference type="AlphaFoldDB" id="A0AA40EX99"/>
<dbReference type="Proteomes" id="UP001172155">
    <property type="component" value="Unassembled WGS sequence"/>
</dbReference>
<comment type="caution">
    <text evidence="3">The sequence shown here is derived from an EMBL/GenBank/DDBJ whole genome shotgun (WGS) entry which is preliminary data.</text>
</comment>
<evidence type="ECO:0000313" key="4">
    <source>
        <dbReference type="Proteomes" id="UP001172155"/>
    </source>
</evidence>
<gene>
    <name evidence="3" type="ORF">B0T18DRAFT_489418</name>
</gene>
<sequence length="816" mass="90880">MGSDGESFDWGDGQYVGSEEDEYAHSGDDDDEFDLQGFLDDDAFDAPKCSNLECRDTNIHSSGSLSICLKCRSVQSSGATVSTADAFPYHPLVEASELRLLLVWPPSDNEDPIHCSLIHGRLGFGIEYDAVSYTWADETGNDSKSKTVFINNLALHVTATCEAVLKRARLNSTAKVLWIDAVCINQADTNERGHQVRLMPDIYSHAKNVLIFPGEATDKESRGLYYLPELERFLSPLATGSLNQGDQDDQPGLDILTTVQHTIEHLFSRRYFTRVWILQEIALARNPIVMYGAYEVPWNTIRTKIARSLELNTVSSSRFHHTRPLLPPEKPLPRALALGTASVRGPSDLLDLLDKARSSQAHDARDKVFALFGMIPFASRFGLVADYNQSVGEAYARVAVLLAAQSGLLPILARTIGTTPRRALASWAPDWSNPGWYKVDKTLSKTPKLGILMEPSDRIRSALASPTKIPVLARPNDYEMDFIGAWVCDLGTLFYASLSVLGDGIPSDLDVFTPTQGVFSLKARSDLDALYRALDLPMRGSLCCYLPKSPTDTANYRDEEHLKRELGTRKYLWAADLFHPRHSYQQWELILSSGRNDFCFAGLCVVTPSMVTRVLNDSISLGNSPPTPNELLRNNMRSVLSKEIQSLIYRHRLAVKPDETPADSEHSTATFEQTIPYTPIGPLLAITAAETWKGPIKSNPPGLLGREDDWLKAWADRELRFLDDFFQTAEGRKELCKIEAEVWLVVNPEQEVSRTKGRLSQGGSDCKAVRRGCVDGRERRLRKVQTVPCTVCNRVFYKELEEGACKIVDGNMTLLA</sequence>
<accession>A0AA40EX99</accession>
<organism evidence="3 4">
    <name type="scientific">Schizothecium vesticola</name>
    <dbReference type="NCBI Taxonomy" id="314040"/>
    <lineage>
        <taxon>Eukaryota</taxon>
        <taxon>Fungi</taxon>
        <taxon>Dikarya</taxon>
        <taxon>Ascomycota</taxon>
        <taxon>Pezizomycotina</taxon>
        <taxon>Sordariomycetes</taxon>
        <taxon>Sordariomycetidae</taxon>
        <taxon>Sordariales</taxon>
        <taxon>Schizotheciaceae</taxon>
        <taxon>Schizothecium</taxon>
    </lineage>
</organism>
<evidence type="ECO:0000259" key="2">
    <source>
        <dbReference type="Pfam" id="PF06985"/>
    </source>
</evidence>
<dbReference type="Pfam" id="PF06985">
    <property type="entry name" value="HET"/>
    <property type="match status" value="1"/>
</dbReference>
<reference evidence="3" key="1">
    <citation type="submission" date="2023-06" db="EMBL/GenBank/DDBJ databases">
        <title>Genome-scale phylogeny and comparative genomics of the fungal order Sordariales.</title>
        <authorList>
            <consortium name="Lawrence Berkeley National Laboratory"/>
            <person name="Hensen N."/>
            <person name="Bonometti L."/>
            <person name="Westerberg I."/>
            <person name="Brannstrom I.O."/>
            <person name="Guillou S."/>
            <person name="Cros-Aarteil S."/>
            <person name="Calhoun S."/>
            <person name="Haridas S."/>
            <person name="Kuo A."/>
            <person name="Mondo S."/>
            <person name="Pangilinan J."/>
            <person name="Riley R."/>
            <person name="LaButti K."/>
            <person name="Andreopoulos B."/>
            <person name="Lipzen A."/>
            <person name="Chen C."/>
            <person name="Yanf M."/>
            <person name="Daum C."/>
            <person name="Ng V."/>
            <person name="Clum A."/>
            <person name="Steindorff A."/>
            <person name="Ohm R."/>
            <person name="Martin F."/>
            <person name="Silar P."/>
            <person name="Natvig D."/>
            <person name="Lalanne C."/>
            <person name="Gautier V."/>
            <person name="Ament-velasquez S.L."/>
            <person name="Kruys A."/>
            <person name="Hutchinson M.I."/>
            <person name="Powell A.J."/>
            <person name="Barry K."/>
            <person name="Miller A.N."/>
            <person name="Grigoriev I.V."/>
            <person name="Debuchy R."/>
            <person name="Gladieux P."/>
            <person name="Thoren M.H."/>
            <person name="Johannesson H."/>
        </authorList>
    </citation>
    <scope>NUCLEOTIDE SEQUENCE</scope>
    <source>
        <strain evidence="3">SMH3187-1</strain>
    </source>
</reference>
<dbReference type="InterPro" id="IPR010730">
    <property type="entry name" value="HET"/>
</dbReference>
<evidence type="ECO:0000256" key="1">
    <source>
        <dbReference type="SAM" id="MobiDB-lite"/>
    </source>
</evidence>
<dbReference type="EMBL" id="JAUKUD010000004">
    <property type="protein sequence ID" value="KAK0747007.1"/>
    <property type="molecule type" value="Genomic_DNA"/>
</dbReference>
<dbReference type="InterPro" id="IPR052895">
    <property type="entry name" value="HetReg/Transcr_Mod"/>
</dbReference>
<proteinExistence type="predicted"/>
<feature type="region of interest" description="Disordered" evidence="1">
    <location>
        <begin position="1"/>
        <end position="31"/>
    </location>
</feature>
<name>A0AA40EX99_9PEZI</name>